<evidence type="ECO:0000256" key="1">
    <source>
        <dbReference type="SAM" id="Phobius"/>
    </source>
</evidence>
<keyword evidence="1" id="KW-0812">Transmembrane</keyword>
<evidence type="ECO:0000313" key="3">
    <source>
        <dbReference type="Proteomes" id="UP000000370"/>
    </source>
</evidence>
<dbReference type="eggNOG" id="ENOG5032WGC">
    <property type="taxonomic scope" value="Bacteria"/>
</dbReference>
<evidence type="ECO:0000313" key="2">
    <source>
        <dbReference type="EMBL" id="ABX43520.1"/>
    </source>
</evidence>
<dbReference type="KEGG" id="cpy:Cphy_3165"/>
<keyword evidence="1" id="KW-1133">Transmembrane helix</keyword>
<organism evidence="2 3">
    <name type="scientific">Lachnoclostridium phytofermentans (strain ATCC 700394 / DSM 18823 / ISDg)</name>
    <name type="common">Clostridium phytofermentans</name>
    <dbReference type="NCBI Taxonomy" id="357809"/>
    <lineage>
        <taxon>Bacteria</taxon>
        <taxon>Bacillati</taxon>
        <taxon>Bacillota</taxon>
        <taxon>Clostridia</taxon>
        <taxon>Lachnospirales</taxon>
        <taxon>Lachnospiraceae</taxon>
    </lineage>
</organism>
<reference evidence="3" key="1">
    <citation type="submission" date="2007-11" db="EMBL/GenBank/DDBJ databases">
        <title>Complete genome sequence of Clostridium phytofermentans ISDg.</title>
        <authorList>
            <person name="Leschine S.B."/>
            <person name="Warnick T.A."/>
            <person name="Blanchard J.L."/>
            <person name="Schnell D.J."/>
            <person name="Petit E.L."/>
            <person name="LaTouf W.G."/>
            <person name="Copeland A."/>
            <person name="Lucas S."/>
            <person name="Lapidus A."/>
            <person name="Barry K."/>
            <person name="Glavina del Rio T."/>
            <person name="Dalin E."/>
            <person name="Tice H."/>
            <person name="Pitluck S."/>
            <person name="Kiss H."/>
            <person name="Brettin T."/>
            <person name="Bruce D."/>
            <person name="Detter J.C."/>
            <person name="Han C."/>
            <person name="Kuske C."/>
            <person name="Schmutz J."/>
            <person name="Larimer F."/>
            <person name="Land M."/>
            <person name="Hauser L."/>
            <person name="Kyrpides N."/>
            <person name="Kim E.A."/>
            <person name="Richardson P."/>
        </authorList>
    </citation>
    <scope>NUCLEOTIDE SEQUENCE [LARGE SCALE GENOMIC DNA]</scope>
    <source>
        <strain evidence="3">ATCC 700394 / DSM 18823 / ISDg</strain>
    </source>
</reference>
<sequence>MKNTKKVLCGGLAFSDKEDMEKLNRYAKEGWIFKEMKGLYYILYKEEPQDLIFDYDIATVSEEELDDYNQIFTNAGWTPLKHSYDYHFFSAKSGTPTIHTDKNLLDQKYKPIAKWSLGVFLVSSGITIAGFRLGWLNPSHMPYTILLLLSGGCAGGSGVGFLGCHFRSKGKRLSFKNFTSHN</sequence>
<dbReference type="HOGENOM" id="CLU_097453_1_0_9"/>
<feature type="transmembrane region" description="Helical" evidence="1">
    <location>
        <begin position="143"/>
        <end position="166"/>
    </location>
</feature>
<proteinExistence type="predicted"/>
<gene>
    <name evidence="2" type="ordered locus">Cphy_3165</name>
</gene>
<dbReference type="AlphaFoldDB" id="A9KRM6"/>
<dbReference type="RefSeq" id="WP_012201171.1">
    <property type="nucleotide sequence ID" value="NC_010001.1"/>
</dbReference>
<dbReference type="Proteomes" id="UP000000370">
    <property type="component" value="Chromosome"/>
</dbReference>
<keyword evidence="1" id="KW-0472">Membrane</keyword>
<dbReference type="STRING" id="357809.Cphy_3165"/>
<dbReference type="OrthoDB" id="8757095at2"/>
<dbReference type="InterPro" id="IPR021359">
    <property type="entry name" value="DUF2812"/>
</dbReference>
<protein>
    <recommendedName>
        <fullName evidence="4">DUF2812 domain-containing protein</fullName>
    </recommendedName>
</protein>
<dbReference type="EMBL" id="CP000885">
    <property type="protein sequence ID" value="ABX43520.1"/>
    <property type="molecule type" value="Genomic_DNA"/>
</dbReference>
<dbReference type="Pfam" id="PF11193">
    <property type="entry name" value="DUF2812"/>
    <property type="match status" value="1"/>
</dbReference>
<feature type="transmembrane region" description="Helical" evidence="1">
    <location>
        <begin position="112"/>
        <end position="131"/>
    </location>
</feature>
<name>A9KRM6_LACP7</name>
<accession>A9KRM6</accession>
<keyword evidence="3" id="KW-1185">Reference proteome</keyword>
<evidence type="ECO:0008006" key="4">
    <source>
        <dbReference type="Google" id="ProtNLM"/>
    </source>
</evidence>